<evidence type="ECO:0000313" key="2">
    <source>
        <dbReference type="Proteomes" id="UP000510822"/>
    </source>
</evidence>
<accession>A0A7D5ZFF4</accession>
<dbReference type="EMBL" id="CP058952">
    <property type="protein sequence ID" value="QLI80869.1"/>
    <property type="molecule type" value="Genomic_DNA"/>
</dbReference>
<dbReference type="Proteomes" id="UP000510822">
    <property type="component" value="Chromosome"/>
</dbReference>
<evidence type="ECO:0000313" key="1">
    <source>
        <dbReference type="EMBL" id="QLI80869.1"/>
    </source>
</evidence>
<organism evidence="1 2">
    <name type="scientific">Chitinibacter fontanus</name>
    <dbReference type="NCBI Taxonomy" id="1737446"/>
    <lineage>
        <taxon>Bacteria</taxon>
        <taxon>Pseudomonadati</taxon>
        <taxon>Pseudomonadota</taxon>
        <taxon>Betaproteobacteria</taxon>
        <taxon>Neisseriales</taxon>
        <taxon>Chitinibacteraceae</taxon>
        <taxon>Chitinibacter</taxon>
    </lineage>
</organism>
<proteinExistence type="predicted"/>
<gene>
    <name evidence="1" type="ORF">HZU75_04620</name>
</gene>
<sequence>MITYTNSLEDWLELTLLVAQMPEGADWVLAIGEQDRQSGLALGYGRRLLEATIRNGQFYFADLETPES</sequence>
<keyword evidence="2" id="KW-1185">Reference proteome</keyword>
<reference evidence="1 2" key="1">
    <citation type="journal article" date="2016" name="Int. J. Syst. Evol. Microbiol.">
        <title>Chitinibacter fontanus sp. nov., isolated from a spring.</title>
        <authorList>
            <person name="Sheu S.Y."/>
            <person name="Li Y.S."/>
            <person name="Young C.C."/>
            <person name="Chen W.M."/>
        </authorList>
    </citation>
    <scope>NUCLEOTIDE SEQUENCE [LARGE SCALE GENOMIC DNA]</scope>
    <source>
        <strain evidence="1 2">STM-7</strain>
    </source>
</reference>
<name>A0A7D5ZFF4_9NEIS</name>
<dbReference type="KEGG" id="cfon:HZU75_04620"/>
<protein>
    <submittedName>
        <fullName evidence="1">Uncharacterized protein</fullName>
    </submittedName>
</protein>
<dbReference type="RefSeq" id="WP_180308003.1">
    <property type="nucleotide sequence ID" value="NZ_CP058952.1"/>
</dbReference>
<dbReference type="AlphaFoldDB" id="A0A7D5ZFF4"/>